<protein>
    <recommendedName>
        <fullName evidence="10">Fluoride-specific ion channel FluC</fullName>
    </recommendedName>
</protein>
<dbReference type="GO" id="GO:0005886">
    <property type="term" value="C:plasma membrane"/>
    <property type="evidence" value="ECO:0007669"/>
    <property type="project" value="UniProtKB-SubCell"/>
</dbReference>
<comment type="function">
    <text evidence="9 10">Fluoride-specific ion channel. Important for reducing fluoride concentration in the cell, thus reducing its toxicity.</text>
</comment>
<evidence type="ECO:0000256" key="2">
    <source>
        <dbReference type="ARBA" id="ARBA00022475"/>
    </source>
</evidence>
<feature type="binding site" evidence="10">
    <location>
        <position position="70"/>
    </location>
    <ligand>
        <name>Na(+)</name>
        <dbReference type="ChEBI" id="CHEBI:29101"/>
        <note>structural</note>
    </ligand>
</feature>
<feature type="transmembrane region" description="Helical" evidence="10">
    <location>
        <begin position="92"/>
        <end position="114"/>
    </location>
</feature>
<feature type="transmembrane region" description="Helical" evidence="10">
    <location>
        <begin position="62"/>
        <end position="80"/>
    </location>
</feature>
<reference evidence="11 12" key="1">
    <citation type="submission" date="2020-04" db="EMBL/GenBank/DDBJ databases">
        <title>MicrobeNet Type strains.</title>
        <authorList>
            <person name="Nicholson A.C."/>
        </authorList>
    </citation>
    <scope>NUCLEOTIDE SEQUENCE [LARGE SCALE GENOMIC DNA]</scope>
    <source>
        <strain evidence="11 12">CCUG 61472</strain>
    </source>
</reference>
<dbReference type="GO" id="GO:0140114">
    <property type="term" value="P:cellular detoxification of fluoride"/>
    <property type="evidence" value="ECO:0007669"/>
    <property type="project" value="UniProtKB-UniRule"/>
</dbReference>
<comment type="similarity">
    <text evidence="7 10">Belongs to the fluoride channel Fluc/FEX (TC 1.A.43) family.</text>
</comment>
<organism evidence="11 12">
    <name type="scientific">Periweissella fabalis</name>
    <dbReference type="NCBI Taxonomy" id="1070421"/>
    <lineage>
        <taxon>Bacteria</taxon>
        <taxon>Bacillati</taxon>
        <taxon>Bacillota</taxon>
        <taxon>Bacilli</taxon>
        <taxon>Lactobacillales</taxon>
        <taxon>Lactobacillaceae</taxon>
        <taxon>Periweissella</taxon>
    </lineage>
</organism>
<evidence type="ECO:0000313" key="12">
    <source>
        <dbReference type="Proteomes" id="UP000549765"/>
    </source>
</evidence>
<evidence type="ECO:0000256" key="5">
    <source>
        <dbReference type="ARBA" id="ARBA00023136"/>
    </source>
</evidence>
<feature type="transmembrane region" description="Helical" evidence="10">
    <location>
        <begin position="31"/>
        <end position="50"/>
    </location>
</feature>
<dbReference type="EMBL" id="JAAXPN010000011">
    <property type="protein sequence ID" value="NKZ24886.1"/>
    <property type="molecule type" value="Genomic_DNA"/>
</dbReference>
<feature type="transmembrane region" description="Helical" evidence="10">
    <location>
        <begin position="6"/>
        <end position="24"/>
    </location>
</feature>
<keyword evidence="3 10" id="KW-0812">Transmembrane</keyword>
<evidence type="ECO:0000256" key="10">
    <source>
        <dbReference type="HAMAP-Rule" id="MF_00454"/>
    </source>
</evidence>
<keyword evidence="6 10" id="KW-0407">Ion channel</keyword>
<dbReference type="RefSeq" id="WP_168722682.1">
    <property type="nucleotide sequence ID" value="NZ_JAAXPN010000011.1"/>
</dbReference>
<dbReference type="Proteomes" id="UP000549765">
    <property type="component" value="Unassembled WGS sequence"/>
</dbReference>
<dbReference type="PANTHER" id="PTHR28259:SF1">
    <property type="entry name" value="FLUORIDE EXPORT PROTEIN 1-RELATED"/>
    <property type="match status" value="1"/>
</dbReference>
<keyword evidence="12" id="KW-1185">Reference proteome</keyword>
<keyword evidence="10" id="KW-0479">Metal-binding</keyword>
<name>A0A7X6N337_9LACO</name>
<keyword evidence="10" id="KW-0915">Sodium</keyword>
<dbReference type="Pfam" id="PF02537">
    <property type="entry name" value="CRCB"/>
    <property type="match status" value="1"/>
</dbReference>
<keyword evidence="4 10" id="KW-1133">Transmembrane helix</keyword>
<gene>
    <name evidence="10" type="primary">fluC</name>
    <name evidence="10" type="synonym">crcB</name>
    <name evidence="11" type="ORF">HF964_08800</name>
</gene>
<keyword evidence="5 10" id="KW-0472">Membrane</keyword>
<dbReference type="GO" id="GO:0062054">
    <property type="term" value="F:fluoride channel activity"/>
    <property type="evidence" value="ECO:0007669"/>
    <property type="project" value="UniProtKB-UniRule"/>
</dbReference>
<evidence type="ECO:0000256" key="9">
    <source>
        <dbReference type="ARBA" id="ARBA00049940"/>
    </source>
</evidence>
<keyword evidence="2 10" id="KW-1003">Cell membrane</keyword>
<sequence length="119" mass="12846">MLNILIAGLGASFGSVTRFLLMGYGKRVNKLPLPITTLIINLSGAFMLGLLTPLPFNPALKLFLGTGIIGGFTTFSTFMGELLSLNQDHKTIAWWYAGWTILMGIVIGLVGLYIGKNLI</sequence>
<keyword evidence="10" id="KW-0406">Ion transport</keyword>
<dbReference type="InterPro" id="IPR003691">
    <property type="entry name" value="FluC"/>
</dbReference>
<keyword evidence="10" id="KW-0813">Transport</keyword>
<evidence type="ECO:0000256" key="4">
    <source>
        <dbReference type="ARBA" id="ARBA00022989"/>
    </source>
</evidence>
<dbReference type="GO" id="GO:0046872">
    <property type="term" value="F:metal ion binding"/>
    <property type="evidence" value="ECO:0007669"/>
    <property type="project" value="UniProtKB-KW"/>
</dbReference>
<comment type="catalytic activity">
    <reaction evidence="8">
        <text>fluoride(in) = fluoride(out)</text>
        <dbReference type="Rhea" id="RHEA:76159"/>
        <dbReference type="ChEBI" id="CHEBI:17051"/>
    </reaction>
    <physiologicalReaction direction="left-to-right" evidence="8">
        <dbReference type="Rhea" id="RHEA:76160"/>
    </physiologicalReaction>
</comment>
<accession>A0A7X6N337</accession>
<comment type="activity regulation">
    <text evidence="10">Na(+) is not transported, but it plays an essential structural role and its presence is essential for fluoride channel function.</text>
</comment>
<evidence type="ECO:0000313" key="11">
    <source>
        <dbReference type="EMBL" id="NKZ24886.1"/>
    </source>
</evidence>
<evidence type="ECO:0000256" key="8">
    <source>
        <dbReference type="ARBA" id="ARBA00035585"/>
    </source>
</evidence>
<comment type="subcellular location">
    <subcellularLocation>
        <location evidence="1 10">Cell membrane</location>
        <topology evidence="1 10">Multi-pass membrane protein</topology>
    </subcellularLocation>
</comment>
<evidence type="ECO:0000256" key="1">
    <source>
        <dbReference type="ARBA" id="ARBA00004651"/>
    </source>
</evidence>
<dbReference type="AlphaFoldDB" id="A0A7X6N337"/>
<evidence type="ECO:0000256" key="7">
    <source>
        <dbReference type="ARBA" id="ARBA00035120"/>
    </source>
</evidence>
<dbReference type="HAMAP" id="MF_00454">
    <property type="entry name" value="FluC"/>
    <property type="match status" value="1"/>
</dbReference>
<feature type="binding site" evidence="10">
    <location>
        <position position="73"/>
    </location>
    <ligand>
        <name>Na(+)</name>
        <dbReference type="ChEBI" id="CHEBI:29101"/>
        <note>structural</note>
    </ligand>
</feature>
<evidence type="ECO:0000256" key="6">
    <source>
        <dbReference type="ARBA" id="ARBA00023303"/>
    </source>
</evidence>
<proteinExistence type="inferred from homology"/>
<dbReference type="PANTHER" id="PTHR28259">
    <property type="entry name" value="FLUORIDE EXPORT PROTEIN 1-RELATED"/>
    <property type="match status" value="1"/>
</dbReference>
<evidence type="ECO:0000256" key="3">
    <source>
        <dbReference type="ARBA" id="ARBA00022692"/>
    </source>
</evidence>
<comment type="caution">
    <text evidence="11">The sequence shown here is derived from an EMBL/GenBank/DDBJ whole genome shotgun (WGS) entry which is preliminary data.</text>
</comment>